<protein>
    <recommendedName>
        <fullName evidence="1">RNA polymerase sigma-70 ECF-like HTH domain-containing protein</fullName>
    </recommendedName>
</protein>
<sequence length="157" mass="18252">MFDKLRTECKNNINRMWFLSAWDKEDLTQHMELCILVASEEMARNVDFRVEHVKLFTVREVNNLSARIRKQSSTMYSNTIDDEEQWQSEGNKLTTSDAISLVSLHQALMQIKNNCRGDTQKMEAYGLYLEGYTVREIAEKLSMSKSTANRIITQCSL</sequence>
<gene>
    <name evidence="2" type="ORF">VroAM7_49200</name>
</gene>
<feature type="domain" description="RNA polymerase sigma-70 ECF-like HTH" evidence="1">
    <location>
        <begin position="93"/>
        <end position="150"/>
    </location>
</feature>
<reference evidence="3" key="1">
    <citation type="submission" date="2019-07" db="EMBL/GenBank/DDBJ databases">
        <title>Complete Genome Sequences of Vibrion rotiferianus strain AM7.</title>
        <authorList>
            <person name="Miyazaki K."/>
            <person name="Wiseschart A."/>
            <person name="Pootanakit K."/>
            <person name="Ishimori K."/>
            <person name="Kitahara K."/>
        </authorList>
    </citation>
    <scope>NUCLEOTIDE SEQUENCE [LARGE SCALE GENOMIC DNA]</scope>
    <source>
        <strain evidence="3">AM7</strain>
        <plasmid evidence="3">pam7 dna</plasmid>
    </source>
</reference>
<keyword evidence="2" id="KW-0614">Plasmid</keyword>
<proteinExistence type="predicted"/>
<evidence type="ECO:0000259" key="1">
    <source>
        <dbReference type="Pfam" id="PF07638"/>
    </source>
</evidence>
<dbReference type="AlphaFoldDB" id="A0A510IFD3"/>
<dbReference type="Proteomes" id="UP000315115">
    <property type="component" value="Plasmid pAM7"/>
</dbReference>
<dbReference type="EMBL" id="AP019800">
    <property type="protein sequence ID" value="BBL92267.1"/>
    <property type="molecule type" value="Genomic_DNA"/>
</dbReference>
<dbReference type="Gene3D" id="1.10.10.60">
    <property type="entry name" value="Homeodomain-like"/>
    <property type="match status" value="1"/>
</dbReference>
<dbReference type="Pfam" id="PF07638">
    <property type="entry name" value="Sigma70_ECF"/>
    <property type="match status" value="1"/>
</dbReference>
<geneLocation type="plasmid" evidence="3">
    <name>pam7 dna</name>
</geneLocation>
<name>A0A510IFD3_9VIBR</name>
<evidence type="ECO:0000313" key="3">
    <source>
        <dbReference type="Proteomes" id="UP000315115"/>
    </source>
</evidence>
<accession>A0A510IFD3</accession>
<dbReference type="RefSeq" id="WP_126606169.1">
    <property type="nucleotide sequence ID" value="NZ_AP019800.1"/>
</dbReference>
<evidence type="ECO:0000313" key="2">
    <source>
        <dbReference type="EMBL" id="BBL92267.1"/>
    </source>
</evidence>
<dbReference type="InterPro" id="IPR053812">
    <property type="entry name" value="HTH_Sigma70_ECF-like"/>
</dbReference>
<organism evidence="2 3">
    <name type="scientific">Vibrio rotiferianus</name>
    <dbReference type="NCBI Taxonomy" id="190895"/>
    <lineage>
        <taxon>Bacteria</taxon>
        <taxon>Pseudomonadati</taxon>
        <taxon>Pseudomonadota</taxon>
        <taxon>Gammaproteobacteria</taxon>
        <taxon>Vibrionales</taxon>
        <taxon>Vibrionaceae</taxon>
        <taxon>Vibrio</taxon>
    </lineage>
</organism>